<accession>A0A433CZP1</accession>
<organism evidence="1 2">
    <name type="scientific">Jimgerdemannia flammicorona</name>
    <dbReference type="NCBI Taxonomy" id="994334"/>
    <lineage>
        <taxon>Eukaryota</taxon>
        <taxon>Fungi</taxon>
        <taxon>Fungi incertae sedis</taxon>
        <taxon>Mucoromycota</taxon>
        <taxon>Mucoromycotina</taxon>
        <taxon>Endogonomycetes</taxon>
        <taxon>Endogonales</taxon>
        <taxon>Endogonaceae</taxon>
        <taxon>Jimgerdemannia</taxon>
    </lineage>
</organism>
<dbReference type="AlphaFoldDB" id="A0A433CZP1"/>
<proteinExistence type="predicted"/>
<protein>
    <submittedName>
        <fullName evidence="1">Uncharacterized protein</fullName>
    </submittedName>
</protein>
<dbReference type="EMBL" id="RBNI01009729">
    <property type="protein sequence ID" value="RUP44057.1"/>
    <property type="molecule type" value="Genomic_DNA"/>
</dbReference>
<evidence type="ECO:0000313" key="2">
    <source>
        <dbReference type="Proteomes" id="UP000268093"/>
    </source>
</evidence>
<dbReference type="Proteomes" id="UP000268093">
    <property type="component" value="Unassembled WGS sequence"/>
</dbReference>
<comment type="caution">
    <text evidence="1">The sequence shown here is derived from an EMBL/GenBank/DDBJ whole genome shotgun (WGS) entry which is preliminary data.</text>
</comment>
<evidence type="ECO:0000313" key="1">
    <source>
        <dbReference type="EMBL" id="RUP44057.1"/>
    </source>
</evidence>
<sequence>MEMVDIPLIDIFIDDNPVIIEKTRDFFPDKCLILSDNAVNRYIKVPNIYHLKTTVSDLKNEDFIQNEKPKKYKNKQRLLDTINK</sequence>
<dbReference type="OrthoDB" id="2443520at2759"/>
<name>A0A433CZP1_9FUNG</name>
<reference evidence="1 2" key="1">
    <citation type="journal article" date="2018" name="New Phytol.">
        <title>Phylogenomics of Endogonaceae and evolution of mycorrhizas within Mucoromycota.</title>
        <authorList>
            <person name="Chang Y."/>
            <person name="Desiro A."/>
            <person name="Na H."/>
            <person name="Sandor L."/>
            <person name="Lipzen A."/>
            <person name="Clum A."/>
            <person name="Barry K."/>
            <person name="Grigoriev I.V."/>
            <person name="Martin F.M."/>
            <person name="Stajich J.E."/>
            <person name="Smith M.E."/>
            <person name="Bonito G."/>
            <person name="Spatafora J.W."/>
        </authorList>
    </citation>
    <scope>NUCLEOTIDE SEQUENCE [LARGE SCALE GENOMIC DNA]</scope>
    <source>
        <strain evidence="1 2">GMNB39</strain>
    </source>
</reference>
<gene>
    <name evidence="1" type="ORF">BC936DRAFT_150008</name>
</gene>
<keyword evidence="2" id="KW-1185">Reference proteome</keyword>